<dbReference type="InterPro" id="IPR037100">
    <property type="entry name" value="Spo0B_C_sf"/>
</dbReference>
<accession>A0ABS4ICY2</accession>
<evidence type="ECO:0000259" key="4">
    <source>
        <dbReference type="Pfam" id="PF14689"/>
    </source>
</evidence>
<dbReference type="RefSeq" id="WP_209462012.1">
    <property type="nucleotide sequence ID" value="NZ_CP110224.1"/>
</dbReference>
<dbReference type="Gene3D" id="3.30.565.30">
    <property type="entry name" value="Sporulation initiation phosphotransferase B (SpoOB), C-terminal domain"/>
    <property type="match status" value="1"/>
</dbReference>
<evidence type="ECO:0000256" key="2">
    <source>
        <dbReference type="ARBA" id="ARBA00022679"/>
    </source>
</evidence>
<dbReference type="Proteomes" id="UP001519345">
    <property type="component" value="Unassembled WGS sequence"/>
</dbReference>
<dbReference type="EC" id="2.7.-.-" evidence="5"/>
<keyword evidence="1" id="KW-0597">Phosphoprotein</keyword>
<dbReference type="Gene3D" id="1.10.287.130">
    <property type="match status" value="1"/>
</dbReference>
<dbReference type="GO" id="GO:0016740">
    <property type="term" value="F:transferase activity"/>
    <property type="evidence" value="ECO:0007669"/>
    <property type="project" value="UniProtKB-KW"/>
</dbReference>
<gene>
    <name evidence="5" type="ORF">J2Z83_000885</name>
</gene>
<evidence type="ECO:0000313" key="6">
    <source>
        <dbReference type="Proteomes" id="UP001519345"/>
    </source>
</evidence>
<name>A0ABS4ICY2_9BACI</name>
<keyword evidence="3" id="KW-0418">Kinase</keyword>
<protein>
    <submittedName>
        <fullName evidence="5">Stage 0 sporulation protein B (Sporulation initiation phosphotransferase)</fullName>
        <ecNumber evidence="5">2.7.-.-</ecNumber>
    </submittedName>
</protein>
<organism evidence="5 6">
    <name type="scientific">Virgibacillus natechei</name>
    <dbReference type="NCBI Taxonomy" id="1216297"/>
    <lineage>
        <taxon>Bacteria</taxon>
        <taxon>Bacillati</taxon>
        <taxon>Bacillota</taxon>
        <taxon>Bacilli</taxon>
        <taxon>Bacillales</taxon>
        <taxon>Bacillaceae</taxon>
        <taxon>Virgibacillus</taxon>
    </lineage>
</organism>
<dbReference type="InterPro" id="IPR039506">
    <property type="entry name" value="SPOB_a"/>
</dbReference>
<evidence type="ECO:0000256" key="3">
    <source>
        <dbReference type="ARBA" id="ARBA00022777"/>
    </source>
</evidence>
<sequence>MESEQTLEVLQYYRHDLMNHLQIVQGYLSIGKAEKAEAKLKESMDHYNEERKLMSLNAPMFILWLIRFNTTYMNLRITYQIHTDNIDLRRIDKQLVEQCQDVITSLVKATDDTELYDLTLELNEIKKSSQIKVSLFIDEGDRLKLNLDQMEQNKTVHVNEITSGILCEFSIPCKV</sequence>
<dbReference type="InterPro" id="IPR016120">
    <property type="entry name" value="Sig_transdc_His_kin_SpoOB"/>
</dbReference>
<evidence type="ECO:0000256" key="1">
    <source>
        <dbReference type="ARBA" id="ARBA00022553"/>
    </source>
</evidence>
<dbReference type="Pfam" id="PF14689">
    <property type="entry name" value="SPOB_a"/>
    <property type="match status" value="1"/>
</dbReference>
<keyword evidence="6" id="KW-1185">Reference proteome</keyword>
<dbReference type="SUPFAM" id="SSF55890">
    <property type="entry name" value="Sporulation response regulatory protein Spo0B"/>
    <property type="match status" value="1"/>
</dbReference>
<keyword evidence="2 5" id="KW-0808">Transferase</keyword>
<reference evidence="5 6" key="1">
    <citation type="submission" date="2021-03" db="EMBL/GenBank/DDBJ databases">
        <title>Genomic Encyclopedia of Type Strains, Phase IV (KMG-IV): sequencing the most valuable type-strain genomes for metagenomic binning, comparative biology and taxonomic classification.</title>
        <authorList>
            <person name="Goeker M."/>
        </authorList>
    </citation>
    <scope>NUCLEOTIDE SEQUENCE [LARGE SCALE GENOMIC DNA]</scope>
    <source>
        <strain evidence="5 6">DSM 25609</strain>
    </source>
</reference>
<comment type="caution">
    <text evidence="5">The sequence shown here is derived from an EMBL/GenBank/DDBJ whole genome shotgun (WGS) entry which is preliminary data.</text>
</comment>
<dbReference type="EMBL" id="JAGGKX010000003">
    <property type="protein sequence ID" value="MBP1968791.1"/>
    <property type="molecule type" value="Genomic_DNA"/>
</dbReference>
<evidence type="ECO:0000313" key="5">
    <source>
        <dbReference type="EMBL" id="MBP1968791.1"/>
    </source>
</evidence>
<feature type="domain" description="SpoOB alpha-helical" evidence="4">
    <location>
        <begin position="2"/>
        <end position="55"/>
    </location>
</feature>
<proteinExistence type="predicted"/>